<feature type="transmembrane region" description="Helical" evidence="1">
    <location>
        <begin position="58"/>
        <end position="79"/>
    </location>
</feature>
<keyword evidence="1" id="KW-1133">Transmembrane helix</keyword>
<keyword evidence="1" id="KW-0812">Transmembrane</keyword>
<organism evidence="2 3">
    <name type="scientific">Ktedonospora formicarum</name>
    <dbReference type="NCBI Taxonomy" id="2778364"/>
    <lineage>
        <taxon>Bacteria</taxon>
        <taxon>Bacillati</taxon>
        <taxon>Chloroflexota</taxon>
        <taxon>Ktedonobacteria</taxon>
        <taxon>Ktedonobacterales</taxon>
        <taxon>Ktedonobacteraceae</taxon>
        <taxon>Ktedonospora</taxon>
    </lineage>
</organism>
<evidence type="ECO:0000256" key="1">
    <source>
        <dbReference type="SAM" id="Phobius"/>
    </source>
</evidence>
<feature type="transmembrane region" description="Helical" evidence="1">
    <location>
        <begin position="85"/>
        <end position="103"/>
    </location>
</feature>
<dbReference type="AlphaFoldDB" id="A0A8J3MS88"/>
<name>A0A8J3MS88_9CHLR</name>
<accession>A0A8J3MS88</accession>
<dbReference type="EMBL" id="BNJF01000002">
    <property type="protein sequence ID" value="GHO45835.1"/>
    <property type="molecule type" value="Genomic_DNA"/>
</dbReference>
<dbReference type="Proteomes" id="UP000612362">
    <property type="component" value="Unassembled WGS sequence"/>
</dbReference>
<proteinExistence type="predicted"/>
<protein>
    <submittedName>
        <fullName evidence="2">Uncharacterized protein</fullName>
    </submittedName>
</protein>
<keyword evidence="1" id="KW-0472">Membrane</keyword>
<evidence type="ECO:0000313" key="3">
    <source>
        <dbReference type="Proteomes" id="UP000612362"/>
    </source>
</evidence>
<keyword evidence="3" id="KW-1185">Reference proteome</keyword>
<comment type="caution">
    <text evidence="2">The sequence shown here is derived from an EMBL/GenBank/DDBJ whole genome shotgun (WGS) entry which is preliminary data.</text>
</comment>
<reference evidence="2" key="1">
    <citation type="submission" date="2020-10" db="EMBL/GenBank/DDBJ databases">
        <title>Taxonomic study of unclassified bacteria belonging to the class Ktedonobacteria.</title>
        <authorList>
            <person name="Yabe S."/>
            <person name="Wang C.M."/>
            <person name="Zheng Y."/>
            <person name="Sakai Y."/>
            <person name="Cavaletti L."/>
            <person name="Monciardini P."/>
            <person name="Donadio S."/>
        </authorList>
    </citation>
    <scope>NUCLEOTIDE SEQUENCE</scope>
    <source>
        <strain evidence="2">SOSP1-1</strain>
    </source>
</reference>
<dbReference type="RefSeq" id="WP_220195259.1">
    <property type="nucleotide sequence ID" value="NZ_BNJF01000002.1"/>
</dbReference>
<evidence type="ECO:0000313" key="2">
    <source>
        <dbReference type="EMBL" id="GHO45835.1"/>
    </source>
</evidence>
<gene>
    <name evidence="2" type="ORF">KSX_39980</name>
</gene>
<sequence length="107" mass="11745">MMRQEETHEQTSPTYYSYEGNQAYAHSHNEASYEQMVGETPVAKVYSEPHNNQNMFRLIGLTITLVSLLAFAVICLILVGGVGGLISFCAACIATFIVASVAIDRIK</sequence>